<organism evidence="1 2">
    <name type="scientific">Aphis gossypii</name>
    <name type="common">Cotton aphid</name>
    <dbReference type="NCBI Taxonomy" id="80765"/>
    <lineage>
        <taxon>Eukaryota</taxon>
        <taxon>Metazoa</taxon>
        <taxon>Ecdysozoa</taxon>
        <taxon>Arthropoda</taxon>
        <taxon>Hexapoda</taxon>
        <taxon>Insecta</taxon>
        <taxon>Pterygota</taxon>
        <taxon>Neoptera</taxon>
        <taxon>Paraneoptera</taxon>
        <taxon>Hemiptera</taxon>
        <taxon>Sternorrhyncha</taxon>
        <taxon>Aphidomorpha</taxon>
        <taxon>Aphidoidea</taxon>
        <taxon>Aphididae</taxon>
        <taxon>Aphidini</taxon>
        <taxon>Aphis</taxon>
        <taxon>Aphis</taxon>
    </lineage>
</organism>
<evidence type="ECO:0000313" key="1">
    <source>
        <dbReference type="EMBL" id="CAH1713548.1"/>
    </source>
</evidence>
<proteinExistence type="predicted"/>
<keyword evidence="2" id="KW-1185">Reference proteome</keyword>
<name>A0A9P0IRS6_APHGO</name>
<evidence type="ECO:0000313" key="2">
    <source>
        <dbReference type="Proteomes" id="UP001154329"/>
    </source>
</evidence>
<accession>A0A9P0IRS6</accession>
<dbReference type="AlphaFoldDB" id="A0A9P0IRS6"/>
<gene>
    <name evidence="1" type="ORF">APHIGO_LOCUS2443</name>
</gene>
<protein>
    <submittedName>
        <fullName evidence="1">Uncharacterized protein</fullName>
    </submittedName>
</protein>
<dbReference type="Proteomes" id="UP001154329">
    <property type="component" value="Chromosome 1"/>
</dbReference>
<reference evidence="1" key="1">
    <citation type="submission" date="2022-02" db="EMBL/GenBank/DDBJ databases">
        <authorList>
            <person name="King R."/>
        </authorList>
    </citation>
    <scope>NUCLEOTIDE SEQUENCE</scope>
</reference>
<sequence>MVVAVVAGRRGRLPDLHPVVGREPRVRHALGRLSADRGPDVVVRRYALPGGRVARRVVHVVLLAVVVVVHDHAASAAAAAADSADAAEHAASAAAASDETAPAAAASAVPHVGRHVRVGKVRAHVQQVAAIALHFAGR</sequence>
<reference evidence="1" key="2">
    <citation type="submission" date="2022-10" db="EMBL/GenBank/DDBJ databases">
        <authorList>
            <consortium name="ENA_rothamsted_submissions"/>
            <consortium name="culmorum"/>
            <person name="King R."/>
        </authorList>
    </citation>
    <scope>NUCLEOTIDE SEQUENCE</scope>
</reference>
<dbReference type="EMBL" id="OU899034">
    <property type="protein sequence ID" value="CAH1713548.1"/>
    <property type="molecule type" value="Genomic_DNA"/>
</dbReference>